<organism evidence="1 2">
    <name type="scientific">Shewanella aestuarii</name>
    <dbReference type="NCBI Taxonomy" id="1028752"/>
    <lineage>
        <taxon>Bacteria</taxon>
        <taxon>Pseudomonadati</taxon>
        <taxon>Pseudomonadota</taxon>
        <taxon>Gammaproteobacteria</taxon>
        <taxon>Alteromonadales</taxon>
        <taxon>Shewanellaceae</taxon>
        <taxon>Shewanella</taxon>
    </lineage>
</organism>
<protein>
    <submittedName>
        <fullName evidence="1">DUF4440 domain-containing protein</fullName>
    </submittedName>
</protein>
<keyword evidence="2" id="KW-1185">Reference proteome</keyword>
<dbReference type="Gene3D" id="3.10.450.50">
    <property type="match status" value="1"/>
</dbReference>
<name>A0A6G9QNM5_9GAMM</name>
<dbReference type="InterPro" id="IPR032710">
    <property type="entry name" value="NTF2-like_dom_sf"/>
</dbReference>
<evidence type="ECO:0000313" key="2">
    <source>
        <dbReference type="Proteomes" id="UP000502608"/>
    </source>
</evidence>
<dbReference type="KEGG" id="saes:HBH39_08490"/>
<sequence length="174" mass="19873">MSFSSNASSEVVPANDNKAINDIYHKLSNSFTILDISVIDDIYMNDATYISETQDKEIVLGKNPIIDLYATFFNKIKLKNAKIEVDFRLQVRQYTDGQATDIGYYLMRFHPGEESGEPMSEFAGKFVMVSRKNTQGEWKISVDSNTRSIPKFYYNATPIANLYYGKQYSQKPAQ</sequence>
<dbReference type="SUPFAM" id="SSF54427">
    <property type="entry name" value="NTF2-like"/>
    <property type="match status" value="1"/>
</dbReference>
<dbReference type="Proteomes" id="UP000502608">
    <property type="component" value="Chromosome"/>
</dbReference>
<dbReference type="EMBL" id="CP050313">
    <property type="protein sequence ID" value="QIR16166.1"/>
    <property type="molecule type" value="Genomic_DNA"/>
</dbReference>
<evidence type="ECO:0000313" key="1">
    <source>
        <dbReference type="EMBL" id="QIR16166.1"/>
    </source>
</evidence>
<proteinExistence type="predicted"/>
<reference evidence="1 2" key="1">
    <citation type="submission" date="2020-03" db="EMBL/GenBank/DDBJ databases">
        <title>Complete genome sequence of Shewanella sp.</title>
        <authorList>
            <person name="Kim Y.-S."/>
            <person name="Kim S.-J."/>
            <person name="Jung H.-K."/>
            <person name="Kim K.-H."/>
        </authorList>
    </citation>
    <scope>NUCLEOTIDE SEQUENCE [LARGE SCALE GENOMIC DNA]</scope>
    <source>
        <strain evidence="1 2">PN3F2</strain>
    </source>
</reference>
<dbReference type="AlphaFoldDB" id="A0A6G9QNM5"/>
<gene>
    <name evidence="1" type="ORF">HBH39_08490</name>
</gene>
<accession>A0A6G9QNM5</accession>